<name>A0A9Q9EN63_9PEZI</name>
<dbReference type="AlphaFoldDB" id="A0A9Q9EN63"/>
<protein>
    <submittedName>
        <fullName evidence="3">Uncharacterized protein</fullName>
    </submittedName>
</protein>
<reference evidence="3" key="1">
    <citation type="submission" date="2022-06" db="EMBL/GenBank/DDBJ databases">
        <title>Complete genome sequences of two strains of the flax pathogen Septoria linicola.</title>
        <authorList>
            <person name="Lapalu N."/>
            <person name="Simon A."/>
            <person name="Demenou B."/>
            <person name="Paumier D."/>
            <person name="Guillot M.-P."/>
            <person name="Gout L."/>
            <person name="Valade R."/>
        </authorList>
    </citation>
    <scope>NUCLEOTIDE SEQUENCE</scope>
    <source>
        <strain evidence="3">SE15195</strain>
    </source>
</reference>
<proteinExistence type="predicted"/>
<feature type="signal peptide" evidence="2">
    <location>
        <begin position="1"/>
        <end position="18"/>
    </location>
</feature>
<feature type="region of interest" description="Disordered" evidence="1">
    <location>
        <begin position="83"/>
        <end position="107"/>
    </location>
</feature>
<evidence type="ECO:0000256" key="2">
    <source>
        <dbReference type="SAM" id="SignalP"/>
    </source>
</evidence>
<keyword evidence="2" id="KW-0732">Signal</keyword>
<feature type="chain" id="PRO_5040116823" evidence="2">
    <location>
        <begin position="19"/>
        <end position="297"/>
    </location>
</feature>
<organism evidence="3 4">
    <name type="scientific">Septoria linicola</name>
    <dbReference type="NCBI Taxonomy" id="215465"/>
    <lineage>
        <taxon>Eukaryota</taxon>
        <taxon>Fungi</taxon>
        <taxon>Dikarya</taxon>
        <taxon>Ascomycota</taxon>
        <taxon>Pezizomycotina</taxon>
        <taxon>Dothideomycetes</taxon>
        <taxon>Dothideomycetidae</taxon>
        <taxon>Mycosphaerellales</taxon>
        <taxon>Mycosphaerellaceae</taxon>
        <taxon>Septoria</taxon>
    </lineage>
</organism>
<keyword evidence="4" id="KW-1185">Reference proteome</keyword>
<evidence type="ECO:0000313" key="4">
    <source>
        <dbReference type="Proteomes" id="UP001056384"/>
    </source>
</evidence>
<accession>A0A9Q9EN63</accession>
<evidence type="ECO:0000256" key="1">
    <source>
        <dbReference type="SAM" id="MobiDB-lite"/>
    </source>
</evidence>
<dbReference type="EMBL" id="CP099424">
    <property type="protein sequence ID" value="USW55173.1"/>
    <property type="molecule type" value="Genomic_DNA"/>
</dbReference>
<dbReference type="Proteomes" id="UP001056384">
    <property type="component" value="Chromosome 7"/>
</dbReference>
<gene>
    <name evidence="3" type="ORF">Slin15195_G084920</name>
</gene>
<evidence type="ECO:0000313" key="3">
    <source>
        <dbReference type="EMBL" id="USW55173.1"/>
    </source>
</evidence>
<sequence>MYRALLIGFAAAATATSGGQNKNAALCSSVNKIVTAYIQQAAATKFCSSCLSLPSRSTITSTVTNSNSPPKTATETSYLTCASPVPGQAPRKNKKRNNKNPAPKPGCYSSFTKPTQISTVCSCLSIPTTPATTTTTKVSSTTTTTVTAVATPTAFGIMAANLFEMHCFKVGSNAPYSAFEADGNPIIPSTFTLSKTGLLTTNDTLDGSTVFAYQRLGEGSAVRFGAAAVSRDSALKCGVEYVDADGTCELNCVKGRGDSVESICFNDGEDTPSSVQDPFCLANETRREYVMVRVNAR</sequence>
<dbReference type="OrthoDB" id="10460072at2759"/>